<dbReference type="SUPFAM" id="SSF53850">
    <property type="entry name" value="Periplasmic binding protein-like II"/>
    <property type="match status" value="1"/>
</dbReference>
<dbReference type="InterPro" id="IPR006059">
    <property type="entry name" value="SBP"/>
</dbReference>
<evidence type="ECO:0000313" key="2">
    <source>
        <dbReference type="Proteomes" id="UP000553776"/>
    </source>
</evidence>
<protein>
    <submittedName>
        <fullName evidence="1">Extracellular solute-binding protein</fullName>
    </submittedName>
</protein>
<dbReference type="AlphaFoldDB" id="A0A841TRS5"/>
<sequence>MRQAIGTGRRFGFGFRALRGVLTIVLLAGCGNSRELAALAGPLDRPSSPQAATGSAGLAGAPSESAPLSLSFLTGTALPGPYEDTLVWSEYEKKTNVRAKFDLVPFEYLEAARNLALTDGSYPDAFYAARLSARELDRYGRQGILLPLNDLIERYAPNFKKLMERYPEIRKGLTMSDGRIYSLPSFYDPEDFPMLIGVPLWVNRDWLDRLGMDEPVTVGQWYDYLKAVKKTDLNGNGRPDEIPFSDNGIGDLINQLKGAWGLGNRGLGHPLVDVDPKTSGLRFIKTSPEYRELLEFANRLYRENLIDKEIFTLDYDALLAKGQDGLLGSTIVPNPQTLMGRSEFVGLGALEGPRGDRLYSQVKTPMAHVGAFAITDKNPDPAATMRWIDYFYGEEGAAFFFMGLEGVTYEKTEDGEWRYVAEITDNPDGLTQEQVLRKYVTWMGGSYPGYVRERYFKGSETLPNFAEAAGKAKPYAVRDLWYAFNFDEAEQETMGSVGRRIETYVAEMERGFVGGSVPLSYWDRYVRNVEDMGLAEYMRAYESAYERYRKA</sequence>
<organism evidence="1 2">
    <name type="scientific">Cohnella xylanilytica</name>
    <dbReference type="NCBI Taxonomy" id="557555"/>
    <lineage>
        <taxon>Bacteria</taxon>
        <taxon>Bacillati</taxon>
        <taxon>Bacillota</taxon>
        <taxon>Bacilli</taxon>
        <taxon>Bacillales</taxon>
        <taxon>Paenibacillaceae</taxon>
        <taxon>Cohnella</taxon>
    </lineage>
</organism>
<dbReference type="InterPro" id="IPR050490">
    <property type="entry name" value="Bact_solute-bd_prot1"/>
</dbReference>
<accession>A0A841TRS5</accession>
<dbReference type="PANTHER" id="PTHR43649:SF12">
    <property type="entry name" value="DIACETYLCHITOBIOSE BINDING PROTEIN DASA"/>
    <property type="match status" value="1"/>
</dbReference>
<dbReference type="PANTHER" id="PTHR43649">
    <property type="entry name" value="ARABINOSE-BINDING PROTEIN-RELATED"/>
    <property type="match status" value="1"/>
</dbReference>
<proteinExistence type="predicted"/>
<name>A0A841TRS5_9BACL</name>
<comment type="caution">
    <text evidence="1">The sequence shown here is derived from an EMBL/GenBank/DDBJ whole genome shotgun (WGS) entry which is preliminary data.</text>
</comment>
<dbReference type="EMBL" id="JACJVR010000019">
    <property type="protein sequence ID" value="MBB6690855.1"/>
    <property type="molecule type" value="Genomic_DNA"/>
</dbReference>
<dbReference type="Proteomes" id="UP000553776">
    <property type="component" value="Unassembled WGS sequence"/>
</dbReference>
<dbReference type="Pfam" id="PF01547">
    <property type="entry name" value="SBP_bac_1"/>
    <property type="match status" value="1"/>
</dbReference>
<dbReference type="PROSITE" id="PS51257">
    <property type="entry name" value="PROKAR_LIPOPROTEIN"/>
    <property type="match status" value="1"/>
</dbReference>
<evidence type="ECO:0000313" key="1">
    <source>
        <dbReference type="EMBL" id="MBB6690855.1"/>
    </source>
</evidence>
<gene>
    <name evidence="1" type="ORF">H7B90_05500</name>
</gene>
<dbReference type="Gene3D" id="3.40.190.10">
    <property type="entry name" value="Periplasmic binding protein-like II"/>
    <property type="match status" value="2"/>
</dbReference>
<keyword evidence="2" id="KW-1185">Reference proteome</keyword>
<reference evidence="1 2" key="1">
    <citation type="submission" date="2020-08" db="EMBL/GenBank/DDBJ databases">
        <title>Cohnella phylogeny.</title>
        <authorList>
            <person name="Dunlap C."/>
        </authorList>
    </citation>
    <scope>NUCLEOTIDE SEQUENCE [LARGE SCALE GENOMIC DNA]</scope>
    <source>
        <strain evidence="1 2">DSM 25239</strain>
    </source>
</reference>
<dbReference type="RefSeq" id="WP_185134857.1">
    <property type="nucleotide sequence ID" value="NZ_JACJVR010000019.1"/>
</dbReference>